<evidence type="ECO:0000313" key="2">
    <source>
        <dbReference type="EMBL" id="CAL1544674.1"/>
    </source>
</evidence>
<feature type="compositionally biased region" description="Polar residues" evidence="1">
    <location>
        <begin position="1"/>
        <end position="14"/>
    </location>
</feature>
<feature type="compositionally biased region" description="Basic and acidic residues" evidence="1">
    <location>
        <begin position="411"/>
        <end position="420"/>
    </location>
</feature>
<feature type="region of interest" description="Disordered" evidence="1">
    <location>
        <begin position="1"/>
        <end position="53"/>
    </location>
</feature>
<keyword evidence="3" id="KW-1185">Reference proteome</keyword>
<dbReference type="AlphaFoldDB" id="A0AAV2ID93"/>
<feature type="compositionally biased region" description="Basic and acidic residues" evidence="1">
    <location>
        <begin position="269"/>
        <end position="285"/>
    </location>
</feature>
<feature type="compositionally biased region" description="Polar residues" evidence="1">
    <location>
        <begin position="499"/>
        <end position="512"/>
    </location>
</feature>
<name>A0AAV2ID93_LYMST</name>
<feature type="compositionally biased region" description="Acidic residues" evidence="1">
    <location>
        <begin position="355"/>
        <end position="365"/>
    </location>
</feature>
<reference evidence="2 3" key="1">
    <citation type="submission" date="2024-04" db="EMBL/GenBank/DDBJ databases">
        <authorList>
            <consortium name="Genoscope - CEA"/>
            <person name="William W."/>
        </authorList>
    </citation>
    <scope>NUCLEOTIDE SEQUENCE [LARGE SCALE GENOMIC DNA]</scope>
</reference>
<evidence type="ECO:0000313" key="3">
    <source>
        <dbReference type="Proteomes" id="UP001497497"/>
    </source>
</evidence>
<feature type="region of interest" description="Disordered" evidence="1">
    <location>
        <begin position="193"/>
        <end position="365"/>
    </location>
</feature>
<gene>
    <name evidence="2" type="ORF">GSLYS_00018167001</name>
</gene>
<organism evidence="2 3">
    <name type="scientific">Lymnaea stagnalis</name>
    <name type="common">Great pond snail</name>
    <name type="synonym">Helix stagnalis</name>
    <dbReference type="NCBI Taxonomy" id="6523"/>
    <lineage>
        <taxon>Eukaryota</taxon>
        <taxon>Metazoa</taxon>
        <taxon>Spiralia</taxon>
        <taxon>Lophotrochozoa</taxon>
        <taxon>Mollusca</taxon>
        <taxon>Gastropoda</taxon>
        <taxon>Heterobranchia</taxon>
        <taxon>Euthyneura</taxon>
        <taxon>Panpulmonata</taxon>
        <taxon>Hygrophila</taxon>
        <taxon>Lymnaeoidea</taxon>
        <taxon>Lymnaeidae</taxon>
        <taxon>Lymnaea</taxon>
    </lineage>
</organism>
<accession>A0AAV2ID93</accession>
<feature type="compositionally biased region" description="Basic and acidic residues" evidence="1">
    <location>
        <begin position="193"/>
        <end position="207"/>
    </location>
</feature>
<feature type="compositionally biased region" description="Basic and acidic residues" evidence="1">
    <location>
        <begin position="485"/>
        <end position="497"/>
    </location>
</feature>
<feature type="region of interest" description="Disordered" evidence="1">
    <location>
        <begin position="485"/>
        <end position="519"/>
    </location>
</feature>
<comment type="caution">
    <text evidence="2">The sequence shown here is derived from an EMBL/GenBank/DDBJ whole genome shotgun (WGS) entry which is preliminary data.</text>
</comment>
<feature type="compositionally biased region" description="Acidic residues" evidence="1">
    <location>
        <begin position="318"/>
        <end position="335"/>
    </location>
</feature>
<dbReference type="EMBL" id="CAXITT010000637">
    <property type="protein sequence ID" value="CAL1544674.1"/>
    <property type="molecule type" value="Genomic_DNA"/>
</dbReference>
<evidence type="ECO:0000256" key="1">
    <source>
        <dbReference type="SAM" id="MobiDB-lite"/>
    </source>
</evidence>
<proteinExistence type="predicted"/>
<protein>
    <submittedName>
        <fullName evidence="2">Uncharacterized protein</fullName>
    </submittedName>
</protein>
<sequence>MNTISDGETNVSFEQKTERASSDDSLDLNTKSNVTGSDSISSDAESTGSWKSATKLQRTKPIIIDIRSPQLRRPVVTKKKTLIESCEANLRNAPSTATPASPVVIDGYVDPGQFTKNERRERTNGSESSANESAPDIAAQEIDGGGAKVKEACKLTAHDDITSNQHNVVPIKIAEENLSPNSELSGSVVEKAKLSRTKDVESVHRQQETSSGNRRKAMFFTPVDAREKTPEVGDNFNSQTKVDDAGQENAETKSYKPVALPRRKNPPQAKDDGQVIKTELHKSISDSDAGYRSAAVRDTTRSNTLPSRGNSLIPVVIVDDETDDTASSDDDDQEDHNELPAAVSPSKMRNKNLDASDDSDYDNPWDNLDDAVKRASIRYNRRPSRLAAGTKTLLLKSAEDLGRLLEEAEKKRRLRSDGSHGEMLSPEEDDAETPIIPFTRFSPYRHTVKGIVSETNMAASQSTEDILKNSRQDYTRLSLLRKEAAKETLNKGAEPRRPQSMTSKLKTIISSPETKHRKN</sequence>
<feature type="compositionally biased region" description="Polar residues" evidence="1">
    <location>
        <begin position="27"/>
        <end position="53"/>
    </location>
</feature>
<feature type="region of interest" description="Disordered" evidence="1">
    <location>
        <begin position="411"/>
        <end position="432"/>
    </location>
</feature>
<feature type="compositionally biased region" description="Polar residues" evidence="1">
    <location>
        <begin position="301"/>
        <end position="310"/>
    </location>
</feature>
<feature type="region of interest" description="Disordered" evidence="1">
    <location>
        <begin position="92"/>
        <end position="138"/>
    </location>
</feature>
<dbReference type="Proteomes" id="UP001497497">
    <property type="component" value="Unassembled WGS sequence"/>
</dbReference>